<accession>A0A0U1QQD3</accession>
<protein>
    <submittedName>
        <fullName evidence="1">Uncharacterized protein</fullName>
    </submittedName>
</protein>
<sequence>MEIVSDIWVNWFEGEENSYNVCEFYEWRKHDFIELLDQTPLIRVEKPLLNYIENNLQDLPQELLKDVRNRSVICKNNQREIIEYCFIATDGERCIVADTLGYTIPVRKSRLIPRQESLILQKAEKLETASYPLPDAAIRKKEYHMLSLDPKWMIGLTRKERQLKQLLFMALDQLHASKNVEEMRYWYTEWYPTRYLQSRTLRFEEAWQGLVEGMIPGWSAKHSDLCERMVKGQAYFEKLWELEKGSKVN</sequence>
<name>A0A0U1QQD3_9BACL</name>
<organism evidence="1 2">
    <name type="scientific">Sporolactobacillus inulinus CASD</name>
    <dbReference type="NCBI Taxonomy" id="1069536"/>
    <lineage>
        <taxon>Bacteria</taxon>
        <taxon>Bacillati</taxon>
        <taxon>Bacillota</taxon>
        <taxon>Bacilli</taxon>
        <taxon>Bacillales</taxon>
        <taxon>Sporolactobacillaceae</taxon>
        <taxon>Sporolactobacillus</taxon>
    </lineage>
</organism>
<gene>
    <name evidence="1" type="ORF">SINU_05055</name>
</gene>
<dbReference type="EMBL" id="AFVQ02000060">
    <property type="protein sequence ID" value="KLI03017.1"/>
    <property type="molecule type" value="Genomic_DNA"/>
</dbReference>
<evidence type="ECO:0000313" key="2">
    <source>
        <dbReference type="Proteomes" id="UP000035553"/>
    </source>
</evidence>
<dbReference type="OrthoDB" id="2960746at2"/>
<dbReference type="Pfam" id="PF12227">
    <property type="entry name" value="DUF3603"/>
    <property type="match status" value="1"/>
</dbReference>
<dbReference type="AlphaFoldDB" id="A0A0U1QQD3"/>
<reference evidence="1 2" key="1">
    <citation type="journal article" date="2011" name="J. Bacteriol.">
        <title>Draft genome sequence of Sporolactobacillus inulinus strain CASD, an efficient D-lactic acid-producing bacterium with high-concentration lactate tolerance capability.</title>
        <authorList>
            <person name="Yu B."/>
            <person name="Su F."/>
            <person name="Wang L."/>
            <person name="Xu K."/>
            <person name="Zhao B."/>
            <person name="Xu P."/>
        </authorList>
    </citation>
    <scope>NUCLEOTIDE SEQUENCE [LARGE SCALE GENOMIC DNA]</scope>
    <source>
        <strain evidence="1 2">CASD</strain>
    </source>
</reference>
<proteinExistence type="predicted"/>
<dbReference type="STRING" id="1069536.SINU_05055"/>
<comment type="caution">
    <text evidence="1">The sequence shown here is derived from an EMBL/GenBank/DDBJ whole genome shotgun (WGS) entry which is preliminary data.</text>
</comment>
<keyword evidence="2" id="KW-1185">Reference proteome</keyword>
<dbReference type="RefSeq" id="WP_010024734.1">
    <property type="nucleotide sequence ID" value="NZ_AFVQ02000060.1"/>
</dbReference>
<dbReference type="Proteomes" id="UP000035553">
    <property type="component" value="Unassembled WGS sequence"/>
</dbReference>
<evidence type="ECO:0000313" key="1">
    <source>
        <dbReference type="EMBL" id="KLI03017.1"/>
    </source>
</evidence>
<dbReference type="InterPro" id="IPR020909">
    <property type="entry name" value="UPF0736"/>
</dbReference>